<proteinExistence type="predicted"/>
<protein>
    <submittedName>
        <fullName evidence="1">Uncharacterized protein</fullName>
    </submittedName>
</protein>
<dbReference type="AlphaFoldDB" id="X1S204"/>
<accession>X1S204</accession>
<organism evidence="1">
    <name type="scientific">marine sediment metagenome</name>
    <dbReference type="NCBI Taxonomy" id="412755"/>
    <lineage>
        <taxon>unclassified sequences</taxon>
        <taxon>metagenomes</taxon>
        <taxon>ecological metagenomes</taxon>
    </lineage>
</organism>
<evidence type="ECO:0000313" key="1">
    <source>
        <dbReference type="EMBL" id="GAI87057.1"/>
    </source>
</evidence>
<comment type="caution">
    <text evidence="1">The sequence shown here is derived from an EMBL/GenBank/DDBJ whole genome shotgun (WGS) entry which is preliminary data.</text>
</comment>
<name>X1S204_9ZZZZ</name>
<dbReference type="EMBL" id="BARW01010087">
    <property type="protein sequence ID" value="GAI87057.1"/>
    <property type="molecule type" value="Genomic_DNA"/>
</dbReference>
<sequence length="99" mass="11794">MKLKKWRPAIPSPLSLLCPYCKRIPEIDYHINNKIWKLVVPKKFRLGVVCLRCFILLANKRKINWIPYLEKVFLSTDSVVIEFKIVSLWEVPKITKEKK</sequence>
<reference evidence="1" key="1">
    <citation type="journal article" date="2014" name="Front. Microbiol.">
        <title>High frequency of phylogenetically diverse reductive dehalogenase-homologous genes in deep subseafloor sedimentary metagenomes.</title>
        <authorList>
            <person name="Kawai M."/>
            <person name="Futagami T."/>
            <person name="Toyoda A."/>
            <person name="Takaki Y."/>
            <person name="Nishi S."/>
            <person name="Hori S."/>
            <person name="Arai W."/>
            <person name="Tsubouchi T."/>
            <person name="Morono Y."/>
            <person name="Uchiyama I."/>
            <person name="Ito T."/>
            <person name="Fujiyama A."/>
            <person name="Inagaki F."/>
            <person name="Takami H."/>
        </authorList>
    </citation>
    <scope>NUCLEOTIDE SEQUENCE</scope>
    <source>
        <strain evidence="1">Expedition CK06-06</strain>
    </source>
</reference>
<gene>
    <name evidence="1" type="ORF">S12H4_20026</name>
</gene>